<evidence type="ECO:0000259" key="8">
    <source>
        <dbReference type="PROSITE" id="PS51767"/>
    </source>
</evidence>
<dbReference type="InterPro" id="IPR034161">
    <property type="entry name" value="Pepsin-like_plant"/>
</dbReference>
<dbReference type="InterPro" id="IPR021109">
    <property type="entry name" value="Peptidase_aspartic_dom_sf"/>
</dbReference>
<dbReference type="OMA" id="CRYEYSY"/>
<evidence type="ECO:0000256" key="3">
    <source>
        <dbReference type="ARBA" id="ARBA00022750"/>
    </source>
</evidence>
<dbReference type="PANTHER" id="PTHR47967:SF46">
    <property type="entry name" value="ASPARTIC PROTEINASE NEPENTHESIN-1"/>
    <property type="match status" value="1"/>
</dbReference>
<evidence type="ECO:0000256" key="5">
    <source>
        <dbReference type="ARBA" id="ARBA00023180"/>
    </source>
</evidence>
<keyword evidence="3 7" id="KW-0064">Aspartyl protease</keyword>
<organism evidence="9">
    <name type="scientific">Physcomitrium patens</name>
    <name type="common">Spreading-leaved earth moss</name>
    <name type="synonym">Physcomitrella patens</name>
    <dbReference type="NCBI Taxonomy" id="3218"/>
    <lineage>
        <taxon>Eukaryota</taxon>
        <taxon>Viridiplantae</taxon>
        <taxon>Streptophyta</taxon>
        <taxon>Embryophyta</taxon>
        <taxon>Bryophyta</taxon>
        <taxon>Bryophytina</taxon>
        <taxon>Bryopsida</taxon>
        <taxon>Funariidae</taxon>
        <taxon>Funariales</taxon>
        <taxon>Funariaceae</taxon>
        <taxon>Physcomitrium</taxon>
    </lineage>
</organism>
<dbReference type="InterPro" id="IPR033121">
    <property type="entry name" value="PEPTIDASE_A1"/>
</dbReference>
<comment type="similarity">
    <text evidence="1 7">Belongs to the peptidase A1 family.</text>
</comment>
<name>A0A2K1JTQ8_PHYPA</name>
<dbReference type="EnsemblPlants" id="Pp3c11_6660V3.2">
    <property type="protein sequence ID" value="PAC:32956549.CDS.1"/>
    <property type="gene ID" value="Pp3c11_6660"/>
</dbReference>
<dbReference type="SUPFAM" id="SSF50630">
    <property type="entry name" value="Acid proteases"/>
    <property type="match status" value="1"/>
</dbReference>
<reference evidence="9 11" key="2">
    <citation type="journal article" date="2018" name="Plant J.">
        <title>The Physcomitrella patens chromosome-scale assembly reveals moss genome structure and evolution.</title>
        <authorList>
            <person name="Lang D."/>
            <person name="Ullrich K.K."/>
            <person name="Murat F."/>
            <person name="Fuchs J."/>
            <person name="Jenkins J."/>
            <person name="Haas F.B."/>
            <person name="Piednoel M."/>
            <person name="Gundlach H."/>
            <person name="Van Bel M."/>
            <person name="Meyberg R."/>
            <person name="Vives C."/>
            <person name="Morata J."/>
            <person name="Symeonidi A."/>
            <person name="Hiss M."/>
            <person name="Muchero W."/>
            <person name="Kamisugi Y."/>
            <person name="Saleh O."/>
            <person name="Blanc G."/>
            <person name="Decker E.L."/>
            <person name="van Gessel N."/>
            <person name="Grimwood J."/>
            <person name="Hayes R.D."/>
            <person name="Graham S.W."/>
            <person name="Gunter L.E."/>
            <person name="McDaniel S.F."/>
            <person name="Hoernstein S.N.W."/>
            <person name="Larsson A."/>
            <person name="Li F.W."/>
            <person name="Perroud P.F."/>
            <person name="Phillips J."/>
            <person name="Ranjan P."/>
            <person name="Rokshar D.S."/>
            <person name="Rothfels C.J."/>
            <person name="Schneider L."/>
            <person name="Shu S."/>
            <person name="Stevenson D.W."/>
            <person name="Thummler F."/>
            <person name="Tillich M."/>
            <person name="Villarreal Aguilar J.C."/>
            <person name="Widiez T."/>
            <person name="Wong G.K."/>
            <person name="Wymore A."/>
            <person name="Zhang Y."/>
            <person name="Zimmer A.D."/>
            <person name="Quatrano R.S."/>
            <person name="Mayer K.F.X."/>
            <person name="Goodstein D."/>
            <person name="Casacuberta J.M."/>
            <person name="Vandepoele K."/>
            <person name="Reski R."/>
            <person name="Cuming A.C."/>
            <person name="Tuskan G.A."/>
            <person name="Maumus F."/>
            <person name="Salse J."/>
            <person name="Schmutz J."/>
            <person name="Rensing S.A."/>
        </authorList>
    </citation>
    <scope>NUCLEOTIDE SEQUENCE [LARGE SCALE GENOMIC DNA]</scope>
    <source>
        <strain evidence="10 11">cv. Gransden 2004</strain>
    </source>
</reference>
<dbReference type="Gramene" id="Pp3c11_6660V3.1">
    <property type="protein sequence ID" value="PAC:32956548.CDS.1"/>
    <property type="gene ID" value="Pp3c11_6660"/>
</dbReference>
<sequence>MESVQKEESGFAGKTVKTFMLFIAWSLALVLLVNASLTVAEKFEVLTSKFIGASLFKGMQLPLHVQARVSNVKSHEGGRVNDMKLVANLKRLSRKLVGGSKTEKSGFKVKIFHRNSVESPFRKKYDSKLQALVEDMAIDESRLASFRKQRGRHKLSDNDNGAHNSANPPVITAVIEGPPSHDHDFQSPVVSGSTLGSGQYFVDFFLGTPPQKFSLIVDSGSDLLWVQCAPCLQCYAQDTPLYAPSNSSTFNPVPCLSPECLLIPATEGFPCDFHYPGACAYEYRYADTSLSKGVFAYESATVDDVRIDKVAFGCGRDNQGSFAAAGGVLGLGQGPLSFGSQVGYAYGNKFAYCLVNYLDPTSVSSWLIFGDELISTIHDLQFTPIVSNSRNPTLYYVQIEKVMVGGESLPISHSAWSLDFLGNGGSIFDSGTTVTYWLPPAYRNILAAFDKNVRYPRAASVQGLDLCVDVTGVDQPSFPSFTIVLGGGAVFQPQQGNYFVDVAPNVQCLAMAGLPSSVGGFNTIGNLLQQNFLVQYDREENRIGFAPAKCSSHS</sequence>
<keyword evidence="11" id="KW-1185">Reference proteome</keyword>
<dbReference type="AlphaFoldDB" id="A0A2K1JTQ8"/>
<dbReference type="EMBL" id="ABEU02000011">
    <property type="protein sequence ID" value="PNR44911.1"/>
    <property type="molecule type" value="Genomic_DNA"/>
</dbReference>
<dbReference type="PRINTS" id="PR00792">
    <property type="entry name" value="PEPSIN"/>
</dbReference>
<evidence type="ECO:0000313" key="10">
    <source>
        <dbReference type="EnsemblPlants" id="PAC:32956548.CDS.1"/>
    </source>
</evidence>
<dbReference type="KEGG" id="ppp:112288831"/>
<dbReference type="RefSeq" id="XP_024389235.1">
    <property type="nucleotide sequence ID" value="XM_024533467.2"/>
</dbReference>
<evidence type="ECO:0000313" key="9">
    <source>
        <dbReference type="EMBL" id="PNR44911.1"/>
    </source>
</evidence>
<dbReference type="GO" id="GO:0004190">
    <property type="term" value="F:aspartic-type endopeptidase activity"/>
    <property type="evidence" value="ECO:0007669"/>
    <property type="project" value="UniProtKB-KW"/>
</dbReference>
<evidence type="ECO:0000256" key="2">
    <source>
        <dbReference type="ARBA" id="ARBA00022670"/>
    </source>
</evidence>
<feature type="active site" evidence="6">
    <location>
        <position position="218"/>
    </location>
</feature>
<dbReference type="PaxDb" id="3218-PP1S262_89V6.1"/>
<dbReference type="OrthoDB" id="2747330at2759"/>
<evidence type="ECO:0000256" key="7">
    <source>
        <dbReference type="RuleBase" id="RU000454"/>
    </source>
</evidence>
<keyword evidence="2 7" id="KW-0645">Protease</keyword>
<gene>
    <name evidence="10" type="primary">LOC112288831</name>
    <name evidence="9" type="ORF">PHYPA_014681</name>
</gene>
<dbReference type="FunCoup" id="A0A2K1JTQ8">
    <property type="interactions" value="127"/>
</dbReference>
<dbReference type="Gramene" id="Pp3c11_6660V3.3">
    <property type="protein sequence ID" value="PAC:32956550.CDS.1"/>
    <property type="gene ID" value="Pp3c11_6660"/>
</dbReference>
<evidence type="ECO:0000256" key="1">
    <source>
        <dbReference type="ARBA" id="ARBA00007447"/>
    </source>
</evidence>
<dbReference type="Gene3D" id="2.40.70.10">
    <property type="entry name" value="Acid Proteases"/>
    <property type="match status" value="2"/>
</dbReference>
<dbReference type="PROSITE" id="PS00141">
    <property type="entry name" value="ASP_PROTEASE"/>
    <property type="match status" value="1"/>
</dbReference>
<dbReference type="GO" id="GO:0006508">
    <property type="term" value="P:proteolysis"/>
    <property type="evidence" value="ECO:0007669"/>
    <property type="project" value="UniProtKB-KW"/>
</dbReference>
<dbReference type="FunFam" id="2.40.70.10:FF:000033">
    <property type="entry name" value="Aspartyl protease family protein"/>
    <property type="match status" value="1"/>
</dbReference>
<dbReference type="Pfam" id="PF14543">
    <property type="entry name" value="TAXi_N"/>
    <property type="match status" value="1"/>
</dbReference>
<dbReference type="PANTHER" id="PTHR47967">
    <property type="entry name" value="OS07G0603500 PROTEIN-RELATED"/>
    <property type="match status" value="1"/>
</dbReference>
<dbReference type="InterPro" id="IPR032799">
    <property type="entry name" value="TAXi_C"/>
</dbReference>
<feature type="domain" description="Peptidase A1" evidence="8">
    <location>
        <begin position="200"/>
        <end position="546"/>
    </location>
</feature>
<keyword evidence="5" id="KW-0325">Glycoprotein</keyword>
<dbReference type="PROSITE" id="PS51767">
    <property type="entry name" value="PEPTIDASE_A1"/>
    <property type="match status" value="1"/>
</dbReference>
<proteinExistence type="inferred from homology"/>
<dbReference type="InterPro" id="IPR001461">
    <property type="entry name" value="Aspartic_peptidase_A1"/>
</dbReference>
<evidence type="ECO:0000256" key="6">
    <source>
        <dbReference type="PIRSR" id="PIRSR601461-1"/>
    </source>
</evidence>
<dbReference type="EnsemblPlants" id="Pp3c11_6660V3.3">
    <property type="protein sequence ID" value="PAC:32956550.CDS.1"/>
    <property type="gene ID" value="Pp3c11_6660"/>
</dbReference>
<evidence type="ECO:0000313" key="11">
    <source>
        <dbReference type="Proteomes" id="UP000006727"/>
    </source>
</evidence>
<accession>A0A2K1JTQ8</accession>
<dbReference type="EnsemblPlants" id="Pp3c11_6660V3.1">
    <property type="protein sequence ID" value="PAC:32956548.CDS.1"/>
    <property type="gene ID" value="Pp3c11_6660"/>
</dbReference>
<dbReference type="Pfam" id="PF14541">
    <property type="entry name" value="TAXi_C"/>
    <property type="match status" value="1"/>
</dbReference>
<evidence type="ECO:0000256" key="4">
    <source>
        <dbReference type="ARBA" id="ARBA00022801"/>
    </source>
</evidence>
<dbReference type="Gramene" id="Pp3c11_6660V3.2">
    <property type="protein sequence ID" value="PAC:32956549.CDS.1"/>
    <property type="gene ID" value="Pp3c11_6660"/>
</dbReference>
<dbReference type="Proteomes" id="UP000006727">
    <property type="component" value="Chromosome 11"/>
</dbReference>
<dbReference type="STRING" id="3218.A0A2K1JTQ8"/>
<dbReference type="InterPro" id="IPR001969">
    <property type="entry name" value="Aspartic_peptidase_AS"/>
</dbReference>
<dbReference type="InterPro" id="IPR051708">
    <property type="entry name" value="Plant_Aspart_Prot_A1"/>
</dbReference>
<keyword evidence="4 7" id="KW-0378">Hydrolase</keyword>
<reference evidence="9 11" key="1">
    <citation type="journal article" date="2008" name="Science">
        <title>The Physcomitrella genome reveals evolutionary insights into the conquest of land by plants.</title>
        <authorList>
            <person name="Rensing S."/>
            <person name="Lang D."/>
            <person name="Zimmer A."/>
            <person name="Terry A."/>
            <person name="Salamov A."/>
            <person name="Shapiro H."/>
            <person name="Nishiyama T."/>
            <person name="Perroud P.-F."/>
            <person name="Lindquist E."/>
            <person name="Kamisugi Y."/>
            <person name="Tanahashi T."/>
            <person name="Sakakibara K."/>
            <person name="Fujita T."/>
            <person name="Oishi K."/>
            <person name="Shin-I T."/>
            <person name="Kuroki Y."/>
            <person name="Toyoda A."/>
            <person name="Suzuki Y."/>
            <person name="Hashimoto A."/>
            <person name="Yamaguchi K."/>
            <person name="Sugano A."/>
            <person name="Kohara Y."/>
            <person name="Fujiyama A."/>
            <person name="Anterola A."/>
            <person name="Aoki S."/>
            <person name="Ashton N."/>
            <person name="Barbazuk W.B."/>
            <person name="Barker E."/>
            <person name="Bennetzen J."/>
            <person name="Bezanilla M."/>
            <person name="Blankenship R."/>
            <person name="Cho S.H."/>
            <person name="Dutcher S."/>
            <person name="Estelle M."/>
            <person name="Fawcett J.A."/>
            <person name="Gundlach H."/>
            <person name="Hanada K."/>
            <person name="Heyl A."/>
            <person name="Hicks K.A."/>
            <person name="Hugh J."/>
            <person name="Lohr M."/>
            <person name="Mayer K."/>
            <person name="Melkozernov A."/>
            <person name="Murata T."/>
            <person name="Nelson D."/>
            <person name="Pils B."/>
            <person name="Prigge M."/>
            <person name="Reiss B."/>
            <person name="Renner T."/>
            <person name="Rombauts S."/>
            <person name="Rushton P."/>
            <person name="Sanderfoot A."/>
            <person name="Schween G."/>
            <person name="Shiu S.-H."/>
            <person name="Stueber K."/>
            <person name="Theodoulou F.L."/>
            <person name="Tu H."/>
            <person name="Van de Peer Y."/>
            <person name="Verrier P.J."/>
            <person name="Waters E."/>
            <person name="Wood A."/>
            <person name="Yang L."/>
            <person name="Cove D."/>
            <person name="Cuming A."/>
            <person name="Hasebe M."/>
            <person name="Lucas S."/>
            <person name="Mishler D.B."/>
            <person name="Reski R."/>
            <person name="Grigoriev I."/>
            <person name="Quatrano R.S."/>
            <person name="Boore J.L."/>
        </authorList>
    </citation>
    <scope>NUCLEOTIDE SEQUENCE [LARGE SCALE GENOMIC DNA]</scope>
    <source>
        <strain evidence="10 11">cv. Gransden 2004</strain>
    </source>
</reference>
<dbReference type="GeneID" id="112288831"/>
<dbReference type="CDD" id="cd05476">
    <property type="entry name" value="pepsin_A_like_plant"/>
    <property type="match status" value="1"/>
</dbReference>
<reference evidence="10" key="3">
    <citation type="submission" date="2020-12" db="UniProtKB">
        <authorList>
            <consortium name="EnsemblPlants"/>
        </authorList>
    </citation>
    <scope>IDENTIFICATION</scope>
</reference>
<dbReference type="InterPro" id="IPR032861">
    <property type="entry name" value="TAXi_N"/>
</dbReference>
<protein>
    <recommendedName>
        <fullName evidence="8">Peptidase A1 domain-containing protein</fullName>
    </recommendedName>
</protein>
<feature type="active site" evidence="6">
    <location>
        <position position="429"/>
    </location>
</feature>